<dbReference type="PANTHER" id="PTHR30346:SF0">
    <property type="entry name" value="HCA OPERON TRANSCRIPTIONAL ACTIVATOR HCAR"/>
    <property type="match status" value="1"/>
</dbReference>
<dbReference type="InterPro" id="IPR036390">
    <property type="entry name" value="WH_DNA-bd_sf"/>
</dbReference>
<dbReference type="Pfam" id="PF00126">
    <property type="entry name" value="HTH_1"/>
    <property type="match status" value="1"/>
</dbReference>
<dbReference type="InterPro" id="IPR005119">
    <property type="entry name" value="LysR_subst-bd"/>
</dbReference>
<accession>A0A511AE16</accession>
<dbReference type="InterPro" id="IPR000847">
    <property type="entry name" value="LysR_HTH_N"/>
</dbReference>
<dbReference type="PANTHER" id="PTHR30346">
    <property type="entry name" value="TRANSCRIPTIONAL DUAL REGULATOR HCAR-RELATED"/>
    <property type="match status" value="1"/>
</dbReference>
<keyword evidence="7" id="KW-1185">Reference proteome</keyword>
<keyword evidence="4" id="KW-0804">Transcription</keyword>
<dbReference type="Gene3D" id="1.10.10.10">
    <property type="entry name" value="Winged helix-like DNA-binding domain superfamily/Winged helix DNA-binding domain"/>
    <property type="match status" value="1"/>
</dbReference>
<comment type="similarity">
    <text evidence="1">Belongs to the LysR transcriptional regulatory family.</text>
</comment>
<evidence type="ECO:0000313" key="6">
    <source>
        <dbReference type="EMBL" id="GEK86405.1"/>
    </source>
</evidence>
<evidence type="ECO:0000256" key="3">
    <source>
        <dbReference type="ARBA" id="ARBA00023125"/>
    </source>
</evidence>
<dbReference type="PROSITE" id="PS50931">
    <property type="entry name" value="HTH_LYSR"/>
    <property type="match status" value="1"/>
</dbReference>
<dbReference type="GO" id="GO:0003677">
    <property type="term" value="F:DNA binding"/>
    <property type="evidence" value="ECO:0007669"/>
    <property type="project" value="UniProtKB-KW"/>
</dbReference>
<keyword evidence="2" id="KW-0805">Transcription regulation</keyword>
<dbReference type="AlphaFoldDB" id="A0A511AE16"/>
<comment type="caution">
    <text evidence="6">The sequence shown here is derived from an EMBL/GenBank/DDBJ whole genome shotgun (WGS) entry which is preliminary data.</text>
</comment>
<evidence type="ECO:0000256" key="1">
    <source>
        <dbReference type="ARBA" id="ARBA00009437"/>
    </source>
</evidence>
<name>A0A511AE16_9MICO</name>
<keyword evidence="3" id="KW-0238">DNA-binding</keyword>
<dbReference type="Gene3D" id="3.40.190.10">
    <property type="entry name" value="Periplasmic binding protein-like II"/>
    <property type="match status" value="2"/>
</dbReference>
<gene>
    <name evidence="6" type="ORF">MAE01_15810</name>
</gene>
<protein>
    <submittedName>
        <fullName evidence="6">LysR family transcriptional regulator</fullName>
    </submittedName>
</protein>
<feature type="domain" description="HTH lysR-type" evidence="5">
    <location>
        <begin position="1"/>
        <end position="33"/>
    </location>
</feature>
<dbReference type="SUPFAM" id="SSF46785">
    <property type="entry name" value="Winged helix' DNA-binding domain"/>
    <property type="match status" value="1"/>
</dbReference>
<dbReference type="EMBL" id="BJUW01000006">
    <property type="protein sequence ID" value="GEK86405.1"/>
    <property type="molecule type" value="Genomic_DNA"/>
</dbReference>
<organism evidence="6 7">
    <name type="scientific">Microbacterium aerolatum</name>
    <dbReference type="NCBI Taxonomy" id="153731"/>
    <lineage>
        <taxon>Bacteria</taxon>
        <taxon>Bacillati</taxon>
        <taxon>Actinomycetota</taxon>
        <taxon>Actinomycetes</taxon>
        <taxon>Micrococcales</taxon>
        <taxon>Microbacteriaceae</taxon>
        <taxon>Microbacterium</taxon>
    </lineage>
</organism>
<evidence type="ECO:0000256" key="2">
    <source>
        <dbReference type="ARBA" id="ARBA00023015"/>
    </source>
</evidence>
<dbReference type="GO" id="GO:0032993">
    <property type="term" value="C:protein-DNA complex"/>
    <property type="evidence" value="ECO:0007669"/>
    <property type="project" value="TreeGrafter"/>
</dbReference>
<evidence type="ECO:0000256" key="4">
    <source>
        <dbReference type="ARBA" id="ARBA00023163"/>
    </source>
</evidence>
<proteinExistence type="inferred from homology"/>
<dbReference type="Pfam" id="PF03466">
    <property type="entry name" value="LysR_substrate"/>
    <property type="match status" value="1"/>
</dbReference>
<reference evidence="6 7" key="1">
    <citation type="submission" date="2019-07" db="EMBL/GenBank/DDBJ databases">
        <title>Whole genome shotgun sequence of Microbacterium aerolatum NBRC 103071.</title>
        <authorList>
            <person name="Hosoyama A."/>
            <person name="Uohara A."/>
            <person name="Ohji S."/>
            <person name="Ichikawa N."/>
        </authorList>
    </citation>
    <scope>NUCLEOTIDE SEQUENCE [LARGE SCALE GENOMIC DNA]</scope>
    <source>
        <strain evidence="6 7">NBRC 103071</strain>
    </source>
</reference>
<dbReference type="GO" id="GO:0003700">
    <property type="term" value="F:DNA-binding transcription factor activity"/>
    <property type="evidence" value="ECO:0007669"/>
    <property type="project" value="InterPro"/>
</dbReference>
<evidence type="ECO:0000259" key="5">
    <source>
        <dbReference type="PROSITE" id="PS50931"/>
    </source>
</evidence>
<sequence>MSSSALSDAITELERSLDVKLAVRRKAHGLTLTSAGERIVADARHLLRSARELRMAIKAEPGELVGPITIGCYPTLVPTVLPHLLRGFEERHPKIDLVILEITHERLDERLAAGEIDAAFIYDALVPGHPFREHLYALPQHILLAADHPLAHRESIRLEEMINDDLILLDIPPSSENTLNLFTSRGIAPRVRHRTASYEAVRTLVGRGLGYGILMHRPVNPASYEGLPVIMKNISPPVEPVAVDVIWSVELEPPQRVRALIDFAKRVAWPTLADASTLESE</sequence>
<dbReference type="InterPro" id="IPR036388">
    <property type="entry name" value="WH-like_DNA-bd_sf"/>
</dbReference>
<dbReference type="SUPFAM" id="SSF53850">
    <property type="entry name" value="Periplasmic binding protein-like II"/>
    <property type="match status" value="1"/>
</dbReference>
<dbReference type="Proteomes" id="UP000321225">
    <property type="component" value="Unassembled WGS sequence"/>
</dbReference>
<evidence type="ECO:0000313" key="7">
    <source>
        <dbReference type="Proteomes" id="UP000321225"/>
    </source>
</evidence>